<evidence type="ECO:0000313" key="2">
    <source>
        <dbReference type="Proteomes" id="UP000516412"/>
    </source>
</evidence>
<accession>A0A7H1M8W1</accession>
<name>A0A7H1M8W1_9NEIS</name>
<dbReference type="KEGG" id="nmus:H7A79_0645"/>
<sequence>MVDGKTYLTNGRYVFVPEYGSGVLPEWKVIAEPADPIDSDCVSLAPGRFFYVTPQGFDNSPVISEFDTLAGKVAQTFRPERMNHQTRLQKLDNEWLVVYRVGDGEKEYDMAQFWNIKSGERIAMPFGRLGKYMLNQILPHPDGSTLLYVNDADFNGYILRIENMLEKLRTMQ</sequence>
<dbReference type="SUPFAM" id="SSF50969">
    <property type="entry name" value="YVTN repeat-like/Quinoprotein amine dehydrogenase"/>
    <property type="match status" value="1"/>
</dbReference>
<keyword evidence="2" id="KW-1185">Reference proteome</keyword>
<proteinExistence type="predicted"/>
<organism evidence="1 2">
    <name type="scientific">Neisseria musculi</name>
    <dbReference type="NCBI Taxonomy" id="1815583"/>
    <lineage>
        <taxon>Bacteria</taxon>
        <taxon>Pseudomonadati</taxon>
        <taxon>Pseudomonadota</taxon>
        <taxon>Betaproteobacteria</taxon>
        <taxon>Neisseriales</taxon>
        <taxon>Neisseriaceae</taxon>
        <taxon>Neisseria</taxon>
    </lineage>
</organism>
<evidence type="ECO:0000313" key="1">
    <source>
        <dbReference type="EMBL" id="QNT58076.1"/>
    </source>
</evidence>
<dbReference type="InterPro" id="IPR011044">
    <property type="entry name" value="Quino_amine_DH_bsu"/>
</dbReference>
<dbReference type="AlphaFoldDB" id="A0A7H1M8W1"/>
<gene>
    <name evidence="1" type="ORF">H7A79_0645</name>
</gene>
<dbReference type="RefSeq" id="WP_187001064.1">
    <property type="nucleotide sequence ID" value="NZ_CP060414.2"/>
</dbReference>
<protein>
    <submittedName>
        <fullName evidence="1">Uncharacterized protein</fullName>
    </submittedName>
</protein>
<dbReference type="Proteomes" id="UP000516412">
    <property type="component" value="Chromosome"/>
</dbReference>
<reference evidence="1" key="1">
    <citation type="submission" date="2024-06" db="EMBL/GenBank/DDBJ databases">
        <title>Complete Genome Sequence of mouse commensal type strain Neisseria musculi.</title>
        <authorList>
            <person name="Thapa E."/>
            <person name="Aluvathingal J."/>
            <person name="Nadendla S."/>
            <person name="Mehta A."/>
            <person name="Tettelin H."/>
            <person name="Weyand N.J."/>
        </authorList>
    </citation>
    <scope>NUCLEOTIDE SEQUENCE</scope>
    <source>
        <strain evidence="1">NW831</strain>
    </source>
</reference>
<dbReference type="EMBL" id="CP060414">
    <property type="protein sequence ID" value="QNT58076.1"/>
    <property type="molecule type" value="Genomic_DNA"/>
</dbReference>